<dbReference type="GO" id="GO:0000270">
    <property type="term" value="P:peptidoglycan metabolic process"/>
    <property type="evidence" value="ECO:0007669"/>
    <property type="project" value="TreeGrafter"/>
</dbReference>
<protein>
    <submittedName>
        <fullName evidence="3">YdcF family protein</fullName>
    </submittedName>
</protein>
<gene>
    <name evidence="3" type="ORF">FYJ35_00235</name>
</gene>
<dbReference type="InterPro" id="IPR003848">
    <property type="entry name" value="DUF218"/>
</dbReference>
<evidence type="ECO:0000256" key="1">
    <source>
        <dbReference type="SAM" id="Phobius"/>
    </source>
</evidence>
<accession>A0A6L5X257</accession>
<dbReference type="PANTHER" id="PTHR30336">
    <property type="entry name" value="INNER MEMBRANE PROTEIN, PROBABLE PERMEASE"/>
    <property type="match status" value="1"/>
</dbReference>
<feature type="transmembrane region" description="Helical" evidence="1">
    <location>
        <begin position="32"/>
        <end position="48"/>
    </location>
</feature>
<evidence type="ECO:0000259" key="2">
    <source>
        <dbReference type="Pfam" id="PF02698"/>
    </source>
</evidence>
<keyword evidence="1" id="KW-0472">Membrane</keyword>
<keyword evidence="4" id="KW-1185">Reference proteome</keyword>
<feature type="domain" description="DUF218" evidence="2">
    <location>
        <begin position="99"/>
        <end position="230"/>
    </location>
</feature>
<dbReference type="CDD" id="cd06259">
    <property type="entry name" value="YdcF-like"/>
    <property type="match status" value="1"/>
</dbReference>
<evidence type="ECO:0000313" key="3">
    <source>
        <dbReference type="EMBL" id="MSS13493.1"/>
    </source>
</evidence>
<dbReference type="InterPro" id="IPR051599">
    <property type="entry name" value="Cell_Envelope_Assoc"/>
</dbReference>
<feature type="transmembrane region" description="Helical" evidence="1">
    <location>
        <begin position="7"/>
        <end position="26"/>
    </location>
</feature>
<dbReference type="Gene3D" id="3.40.50.620">
    <property type="entry name" value="HUPs"/>
    <property type="match status" value="1"/>
</dbReference>
<keyword evidence="1" id="KW-1133">Transmembrane helix</keyword>
<dbReference type="RefSeq" id="WP_154521427.1">
    <property type="nucleotide sequence ID" value="NZ_VULZ01000001.1"/>
</dbReference>
<dbReference type="Proteomes" id="UP000481852">
    <property type="component" value="Unassembled WGS sequence"/>
</dbReference>
<reference evidence="3 4" key="1">
    <citation type="submission" date="2019-08" db="EMBL/GenBank/DDBJ databases">
        <title>In-depth cultivation of the pig gut microbiome towards novel bacterial diversity and tailored functional studies.</title>
        <authorList>
            <person name="Wylensek D."/>
            <person name="Hitch T.C.A."/>
            <person name="Clavel T."/>
        </authorList>
    </citation>
    <scope>NUCLEOTIDE SEQUENCE [LARGE SCALE GENOMIC DNA]</scope>
    <source>
        <strain evidence="3 4">Oil+RF-744-WCA-WT-11</strain>
    </source>
</reference>
<keyword evidence="1" id="KW-0812">Transmembrane</keyword>
<dbReference type="PANTHER" id="PTHR30336:SF4">
    <property type="entry name" value="ENVELOPE BIOGENESIS FACTOR ELYC"/>
    <property type="match status" value="1"/>
</dbReference>
<dbReference type="GO" id="GO:0043164">
    <property type="term" value="P:Gram-negative-bacterium-type cell wall biogenesis"/>
    <property type="evidence" value="ECO:0007669"/>
    <property type="project" value="TreeGrafter"/>
</dbReference>
<dbReference type="InterPro" id="IPR014729">
    <property type="entry name" value="Rossmann-like_a/b/a_fold"/>
</dbReference>
<organism evidence="3 4">
    <name type="scientific">Porcincola intestinalis</name>
    <dbReference type="NCBI Taxonomy" id="2606632"/>
    <lineage>
        <taxon>Bacteria</taxon>
        <taxon>Bacillati</taxon>
        <taxon>Bacillota</taxon>
        <taxon>Clostridia</taxon>
        <taxon>Lachnospirales</taxon>
        <taxon>Lachnospiraceae</taxon>
        <taxon>Porcincola</taxon>
    </lineage>
</organism>
<comment type="caution">
    <text evidence="3">The sequence shown here is derived from an EMBL/GenBank/DDBJ whole genome shotgun (WGS) entry which is preliminary data.</text>
</comment>
<feature type="transmembrane region" description="Helical" evidence="1">
    <location>
        <begin position="68"/>
        <end position="87"/>
    </location>
</feature>
<dbReference type="EMBL" id="VULZ01000001">
    <property type="protein sequence ID" value="MSS13493.1"/>
    <property type="molecule type" value="Genomic_DNA"/>
</dbReference>
<dbReference type="GO" id="GO:0005886">
    <property type="term" value="C:plasma membrane"/>
    <property type="evidence" value="ECO:0007669"/>
    <property type="project" value="TreeGrafter"/>
</dbReference>
<proteinExistence type="predicted"/>
<dbReference type="Pfam" id="PF02698">
    <property type="entry name" value="DUF218"/>
    <property type="match status" value="1"/>
</dbReference>
<dbReference type="AlphaFoldDB" id="A0A6L5X257"/>
<name>A0A6L5X257_9FIRM</name>
<sequence>MNGTAGGWQAAGLLCLGYYVVIAVYAGPDADFGWFWIALGAAFLLVFGRDRLAVSHPGLFPIVLHRIYVSLLCAGLLALAAFCLPVLSGMHLPDPEGADYIIVLGAQVKGVEPSRALKRRLDKAVEVSEKNPDAKLILSGGKGSGEEITEALCMARYLRQKGIPDSRLILEDRSTTTRENLLFSDRMTGCASGRCGIVTNDFHVARALRIARKLGYADAGGIDAPGDAWMELHYVVRESAALIVEEFRHDKT</sequence>
<evidence type="ECO:0000313" key="4">
    <source>
        <dbReference type="Proteomes" id="UP000481852"/>
    </source>
</evidence>